<dbReference type="OrthoDB" id="1903104at2759"/>
<name>A0A9P0JCA5_APHGO</name>
<sequence length="1511" mass="171542">MEEEKIATDVSEKRKIEDDNVNPKPNPKRIKLVRPVFSPVAKPQISTTSEVDKSEIQPIDISKSNIQSTEISKTTAQPIDTPKTAVQPIEIPKTIEQQTEILKTNVKPTEILELNNCDSKVPPEVEVLQCTEKSADQLELIKTSIVTQEAIKKPAEIHSPEEQIDSSSDALYLKNMFSEETKKELEHLKKNIFKIDDDGSSSENDSQPKRPRLKRPTFVTSTVEVKVEPTDSKTLDKINETSRLDSVKSEVKSDCEEDVITNVEKPSEKLLTSEEVSKNINEDMRLKEFGQVDIYVEDILQKQSNEIANINKAEEDKSSAFNSVFKLVENKTDIPKSNEVDNVHDADKTEDKTKPIQTETIIQECTDVKEMENVLVEEKSIDKKVNLIVEEQKCIKTEKLTEDFNKDTFEKTLDTNVMKESANDNYRVVLESYEDKQCIAQDKNPSLIIEKLEDEKSTVETSPKCTDKYYKSNDEINIECDIHDKDNISDSHLDNSQKVEDIACLENEKLKSQKNILVEDENKLTTTMSTNEVLGNDLKQNIEEKDSQMFKSDILKAALMSKKSPESLINPLEVNDQLSGNVSVLETKQNENLPKLGQDSIVNKIEAEIKLAINDQPTKIKKPQNKILSNVTEMSQEACNSICLDENTTVGKLDEPPKWGSAKMNEVEKFLNDSNVTITPICKSQESPKLGKITLKLPKVGNPEIKSETTVRPDVKSELIKKITNKHIAMGDSPLKNALSQPSKSFNEFATIRPAPKLSAEQIALLEQQILNTPKKRGRPPKALAQQKQLLLEYQQQQQSKVQEGSTENEPVFHVPLFDMEDMSGGAGMFDSFEASTPKRGKGIRGKGSRGRRGRGGRGGRGRDGSDSDTTSNSRRIDDEGEIFHEEMNQEEETKQVAMIEAERLRKEEERERKLEARKKKIKLRNDILKEKKLKKKQRAEERRLQWHEKKRLMQEEKARAAEMKKSLPPPLNFDDETRMSADCNNSLSQTTARNFLMGDEDLSISGTTNDSIRMKKGRMEVIDLESNKTLTVDQIAEYQWPLDGGELYMIQEQISNFLGVKSFKRKYPGLKRRNVEAEERTFLCDSGLVAESLCDLGLTVLYSSEVLDVMYTDFPEKYEELREYMRLKHAKELSNRQRALMTISSNNDGSKLDLRDRAMEAVANWNANLNKSRLESRKCSMDMQTFIVHYPKNKCKKMAIPKPKIGSYPLALLPGQFCDYYATYSSEDLRYLPMNTVMYGPLKSVDKDFPVSLSSQSESEDSSSDDSSDSDDSIDVDNKSDKNRLEYGPSDKKGAECKLCLGTADKNKIGSVEPLIHCSKCLTIYHPTCLDMTLEMIPYIKRYNWQCNECKSCAQCKEVADEDKMLFCDLCDRGYHIYCVGLRRVPEGRWHCQECAMCSSCGVSDPGPGDSKWFYEFKKTEKTGSKVYCRTLCAPCSRSWKKGHFCPNCMRCYPIKNVERMTQCNSCDKYLHSECVSESTSINQVVTCTICEEKAVSRLLTTVPRSLIKV</sequence>
<feature type="region of interest" description="Disordered" evidence="13">
    <location>
        <begin position="1"/>
        <end position="29"/>
    </location>
</feature>
<evidence type="ECO:0000313" key="16">
    <source>
        <dbReference type="Proteomes" id="UP001154329"/>
    </source>
</evidence>
<feature type="domain" description="PHD-type" evidence="14">
    <location>
        <begin position="1348"/>
        <end position="1399"/>
    </location>
</feature>
<feature type="compositionally biased region" description="Acidic residues" evidence="13">
    <location>
        <begin position="1259"/>
        <end position="1276"/>
    </location>
</feature>
<evidence type="ECO:0000259" key="14">
    <source>
        <dbReference type="PROSITE" id="PS50016"/>
    </source>
</evidence>
<evidence type="ECO:0000256" key="8">
    <source>
        <dbReference type="ARBA" id="ARBA00022902"/>
    </source>
</evidence>
<dbReference type="PROSITE" id="PS50016">
    <property type="entry name" value="ZF_PHD_2"/>
    <property type="match status" value="1"/>
</dbReference>
<dbReference type="GO" id="GO:0008270">
    <property type="term" value="F:zinc ion binding"/>
    <property type="evidence" value="ECO:0007669"/>
    <property type="project" value="UniProtKB-KW"/>
</dbReference>
<evidence type="ECO:0000256" key="4">
    <source>
        <dbReference type="ARBA" id="ARBA00022723"/>
    </source>
</evidence>
<accession>A0A9P0JCA5</accession>
<dbReference type="InterPro" id="IPR013083">
    <property type="entry name" value="Znf_RING/FYVE/PHD"/>
</dbReference>
<feature type="region of interest" description="Disordered" evidence="13">
    <location>
        <begin position="195"/>
        <end position="216"/>
    </location>
</feature>
<keyword evidence="9" id="KW-0805">Transcription regulation</keyword>
<evidence type="ECO:0000256" key="1">
    <source>
        <dbReference type="ARBA" id="ARBA00004123"/>
    </source>
</evidence>
<feature type="compositionally biased region" description="Basic and acidic residues" evidence="13">
    <location>
        <begin position="1277"/>
        <end position="1288"/>
    </location>
</feature>
<dbReference type="PANTHER" id="PTHR45888:SF4">
    <property type="entry name" value="PHD FINGER PROTEIN 10"/>
    <property type="match status" value="1"/>
</dbReference>
<dbReference type="CDD" id="cd15528">
    <property type="entry name" value="PHD1_PHF10"/>
    <property type="match status" value="1"/>
</dbReference>
<evidence type="ECO:0000256" key="11">
    <source>
        <dbReference type="ARBA" id="ARBA00023242"/>
    </source>
</evidence>
<reference evidence="15" key="1">
    <citation type="submission" date="2022-02" db="EMBL/GenBank/DDBJ databases">
        <authorList>
            <person name="King R."/>
        </authorList>
    </citation>
    <scope>NUCLEOTIDE SEQUENCE</scope>
</reference>
<organism evidence="15 16">
    <name type="scientific">Aphis gossypii</name>
    <name type="common">Cotton aphid</name>
    <dbReference type="NCBI Taxonomy" id="80765"/>
    <lineage>
        <taxon>Eukaryota</taxon>
        <taxon>Metazoa</taxon>
        <taxon>Ecdysozoa</taxon>
        <taxon>Arthropoda</taxon>
        <taxon>Hexapoda</taxon>
        <taxon>Insecta</taxon>
        <taxon>Pterygota</taxon>
        <taxon>Neoptera</taxon>
        <taxon>Paraneoptera</taxon>
        <taxon>Hemiptera</taxon>
        <taxon>Sternorrhyncha</taxon>
        <taxon>Aphidomorpha</taxon>
        <taxon>Aphidoidea</taxon>
        <taxon>Aphididae</taxon>
        <taxon>Aphidini</taxon>
        <taxon>Aphis</taxon>
        <taxon>Aphis</taxon>
    </lineage>
</organism>
<dbReference type="SMART" id="SM00249">
    <property type="entry name" value="PHD"/>
    <property type="match status" value="3"/>
</dbReference>
<evidence type="ECO:0000256" key="3">
    <source>
        <dbReference type="ARBA" id="ARBA00016995"/>
    </source>
</evidence>
<keyword evidence="16" id="KW-1185">Reference proteome</keyword>
<evidence type="ECO:0000256" key="6">
    <source>
        <dbReference type="ARBA" id="ARBA00022771"/>
    </source>
</evidence>
<keyword evidence="6 12" id="KW-0863">Zinc-finger</keyword>
<proteinExistence type="inferred from homology"/>
<dbReference type="InterPro" id="IPR038045">
    <property type="entry name" value="PHF10_PHD_finger_1"/>
</dbReference>
<keyword evidence="11" id="KW-0539">Nucleus</keyword>
<dbReference type="Gene3D" id="3.30.40.10">
    <property type="entry name" value="Zinc/RING finger domain, C3HC4 (zinc finger)"/>
    <property type="match status" value="1"/>
</dbReference>
<keyword evidence="5" id="KW-0677">Repeat</keyword>
<feature type="compositionally biased region" description="Basic and acidic residues" evidence="13">
    <location>
        <begin position="1"/>
        <end position="18"/>
    </location>
</feature>
<evidence type="ECO:0000256" key="12">
    <source>
        <dbReference type="PROSITE-ProRule" id="PRU00146"/>
    </source>
</evidence>
<dbReference type="CDD" id="cd21085">
    <property type="entry name" value="WH_NTD_PHF10"/>
    <property type="match status" value="1"/>
</dbReference>
<evidence type="ECO:0000256" key="9">
    <source>
        <dbReference type="ARBA" id="ARBA00023015"/>
    </source>
</evidence>
<evidence type="ECO:0000256" key="13">
    <source>
        <dbReference type="SAM" id="MobiDB-lite"/>
    </source>
</evidence>
<keyword evidence="4" id="KW-0479">Metal-binding</keyword>
<dbReference type="GO" id="GO:0071564">
    <property type="term" value="C:npBAF complex"/>
    <property type="evidence" value="ECO:0007669"/>
    <property type="project" value="InterPro"/>
</dbReference>
<dbReference type="InterPro" id="IPR001965">
    <property type="entry name" value="Znf_PHD"/>
</dbReference>
<gene>
    <name evidence="15" type="ORF">APHIGO_LOCUS10806</name>
</gene>
<dbReference type="Proteomes" id="UP001154329">
    <property type="component" value="Chromosome 4"/>
</dbReference>
<reference evidence="15" key="2">
    <citation type="submission" date="2022-10" db="EMBL/GenBank/DDBJ databases">
        <authorList>
            <consortium name="ENA_rothamsted_submissions"/>
            <consortium name="culmorum"/>
            <person name="King R."/>
        </authorList>
    </citation>
    <scope>NUCLEOTIDE SEQUENCE</scope>
</reference>
<evidence type="ECO:0000256" key="10">
    <source>
        <dbReference type="ARBA" id="ARBA00023163"/>
    </source>
</evidence>
<dbReference type="InterPro" id="IPR048664">
    <property type="entry name" value="INI1_DNA-bd"/>
</dbReference>
<dbReference type="InterPro" id="IPR011011">
    <property type="entry name" value="Znf_FYVE_PHD"/>
</dbReference>
<evidence type="ECO:0000256" key="2">
    <source>
        <dbReference type="ARBA" id="ARBA00006097"/>
    </source>
</evidence>
<dbReference type="Pfam" id="PF00628">
    <property type="entry name" value="PHD"/>
    <property type="match status" value="2"/>
</dbReference>
<evidence type="ECO:0000256" key="7">
    <source>
        <dbReference type="ARBA" id="ARBA00022833"/>
    </source>
</evidence>
<feature type="compositionally biased region" description="Basic and acidic residues" evidence="13">
    <location>
        <begin position="875"/>
        <end position="897"/>
    </location>
</feature>
<dbReference type="Pfam" id="PF21459">
    <property type="entry name" value="INI1_DNA-bd"/>
    <property type="match status" value="1"/>
</dbReference>
<dbReference type="EMBL" id="OU899037">
    <property type="protein sequence ID" value="CAH1737235.1"/>
    <property type="molecule type" value="Genomic_DNA"/>
</dbReference>
<feature type="compositionally biased region" description="Basic residues" evidence="13">
    <location>
        <begin position="839"/>
        <end position="860"/>
    </location>
</feature>
<evidence type="ECO:0000313" key="15">
    <source>
        <dbReference type="EMBL" id="CAH1737235.1"/>
    </source>
</evidence>
<dbReference type="GO" id="GO:0007399">
    <property type="term" value="P:nervous system development"/>
    <property type="evidence" value="ECO:0007669"/>
    <property type="project" value="UniProtKB-KW"/>
</dbReference>
<protein>
    <recommendedName>
        <fullName evidence="3">PHD finger protein 10</fullName>
    </recommendedName>
</protein>
<comment type="subcellular location">
    <subcellularLocation>
        <location evidence="1">Nucleus</location>
    </subcellularLocation>
</comment>
<dbReference type="CDD" id="cd15529">
    <property type="entry name" value="PHD2_PHF10"/>
    <property type="match status" value="1"/>
</dbReference>
<keyword evidence="8" id="KW-0524">Neurogenesis</keyword>
<comment type="similarity">
    <text evidence="2">Belongs to the SAYP family.</text>
</comment>
<keyword evidence="10" id="KW-0804">Transcription</keyword>
<dbReference type="InterPro" id="IPR019787">
    <property type="entry name" value="Znf_PHD-finger"/>
</dbReference>
<feature type="region of interest" description="Disordered" evidence="13">
    <location>
        <begin position="1252"/>
        <end position="1288"/>
    </location>
</feature>
<dbReference type="SUPFAM" id="SSF57903">
    <property type="entry name" value="FYVE/PHD zinc finger"/>
    <property type="match status" value="2"/>
</dbReference>
<evidence type="ECO:0000256" key="5">
    <source>
        <dbReference type="ARBA" id="ARBA00022737"/>
    </source>
</evidence>
<feature type="region of interest" description="Disordered" evidence="13">
    <location>
        <begin position="828"/>
        <end position="897"/>
    </location>
</feature>
<dbReference type="PANTHER" id="PTHR45888">
    <property type="entry name" value="HL01030P-RELATED"/>
    <property type="match status" value="1"/>
</dbReference>
<keyword evidence="7" id="KW-0862">Zinc</keyword>